<evidence type="ECO:0000313" key="7">
    <source>
        <dbReference type="EMBL" id="QDW81308.1"/>
    </source>
</evidence>
<dbReference type="EMBL" id="MK507778">
    <property type="protein sequence ID" value="QDW81308.1"/>
    <property type="molecule type" value="Genomic_RNA"/>
</dbReference>
<keyword evidence="2" id="KW-0808">Transferase</keyword>
<dbReference type="GO" id="GO:0003968">
    <property type="term" value="F:RNA-directed RNA polymerase activity"/>
    <property type="evidence" value="ECO:0007669"/>
    <property type="project" value="UniProtKB-KW"/>
</dbReference>
<dbReference type="GO" id="GO:0039694">
    <property type="term" value="P:viral RNA genome replication"/>
    <property type="evidence" value="ECO:0007669"/>
    <property type="project" value="InterPro"/>
</dbReference>
<accession>A0A5B8HDH6</accession>
<evidence type="ECO:0000256" key="2">
    <source>
        <dbReference type="ARBA" id="ARBA00022679"/>
    </source>
</evidence>
<dbReference type="SUPFAM" id="SSF56672">
    <property type="entry name" value="DNA/RNA polymerases"/>
    <property type="match status" value="1"/>
</dbReference>
<dbReference type="InterPro" id="IPR007094">
    <property type="entry name" value="RNA-dir_pol_PSvirus"/>
</dbReference>
<feature type="region of interest" description="Disordered" evidence="5">
    <location>
        <begin position="420"/>
        <end position="462"/>
    </location>
</feature>
<evidence type="ECO:0000256" key="3">
    <source>
        <dbReference type="ARBA" id="ARBA00022695"/>
    </source>
</evidence>
<feature type="region of interest" description="Disordered" evidence="5">
    <location>
        <begin position="355"/>
        <end position="374"/>
    </location>
</feature>
<reference evidence="7" key="1">
    <citation type="journal article" date="2019" name="Front. Cell. Infect. Microbiol.">
        <title>Extreme Diversity of Mycoviruses Present in Isolates of Rhizoctonia solani AG2-2 LP From Zoysia japonica From Brazil.</title>
        <authorList>
            <person name="Picarelli M.A.S.C."/>
            <person name="Forgia M."/>
            <person name="Rivas E.B."/>
            <person name="Nerva L."/>
            <person name="Chiapello M."/>
            <person name="Turina M."/>
            <person name="Colariccio A."/>
        </authorList>
    </citation>
    <scope>NUCLEOTIDE SEQUENCE</scope>
    <source>
        <strain evidence="7">BR2</strain>
    </source>
</reference>
<dbReference type="Gene3D" id="3.40.50.300">
    <property type="entry name" value="P-loop containing nucleotide triphosphate hydrolases"/>
    <property type="match status" value="1"/>
</dbReference>
<organism evidence="7">
    <name type="scientific">Rhizoctonia solani beny-like virus 1</name>
    <dbReference type="NCBI Taxonomy" id="1708385"/>
    <lineage>
        <taxon>Viruses</taxon>
        <taxon>Riboviria</taxon>
        <taxon>Orthornavirae</taxon>
        <taxon>Kitrinoviricota</taxon>
        <taxon>Alsuviricetes</taxon>
        <taxon>Hepelivirales</taxon>
        <taxon>Benyviridae</taxon>
        <taxon>Benyvirus</taxon>
    </lineage>
</organism>
<dbReference type="PROSITE" id="PS50507">
    <property type="entry name" value="RDRP_SSRNA_POS"/>
    <property type="match status" value="1"/>
</dbReference>
<dbReference type="InterPro" id="IPR001788">
    <property type="entry name" value="RNA-dep_RNA_pol_alsuvir"/>
</dbReference>
<evidence type="ECO:0000256" key="5">
    <source>
        <dbReference type="SAM" id="MobiDB-lite"/>
    </source>
</evidence>
<dbReference type="Pfam" id="PF13245">
    <property type="entry name" value="AAA_19"/>
    <property type="match status" value="1"/>
</dbReference>
<name>A0A5B8HDH6_9VIRU</name>
<sequence length="3584" mass="403953">MESADHQEVATVSRLTKNFSELSRVRVCLGPDWEDKSHGQTFAGIVNPTIFTGFRINLEVSLRTPGIHKLGVFWPRSGNAKMSNQQNIRNGMSRTRRHDFISRNNPNSNGGRPNVRAADASAKCVCWKNNQYCKKHGHVANYDGAVCQACQGGREGQSSSSVIAVSADVKEQRNEVFRAKERCLSVLLDALTKGDIRTSCHKKKRVNNVLVDGERKSIWKDVHSSIEVTEGQLKEFKEHGIVVSHTCPAVNEAAKLLLMLSEEEYTHNCQGSNHVYHRSWWIRKSDNKIFLHPRENTGWASHFDPSIFGKGEIYKLNSDTTPRCLSCGVSRSQAKRIRSFEEWRRSLEEEEEEGEELAELMNRSPWRPDHTPDNRKPVRGEWEIRAYAEAEGVSFGYAVLQLWQNNYDVGEWRDKLTDNDFLPGESREDAGSVQPSEVKSGSESREVPIATPSNGAAAVSVQPRQSELQKESFVAKLREAVPMWRAPARSFDNDIPPQVMFDAFVLTDYFSMRDMSDYLESTPSSRLERRVGGVHFSFVDRWVTSDLVDVEGVCDKGEPFELSVKARWRWFDTWLLGKYGDSRIESSSTEETESEFYDRALSSTTQDTTKAKYIPFSHPSPANLWNDERLKMDRLHKKQILQEVAEACTEIAIVGGKDGWNLVSGSHPRRALSGPSPYRSTRISGDVPTIGYYRQLAPASTHDSGVRNIAPYFMSNERKEELRLLLASTVSESSTSKIQELAKAKRNAKSRAIYREKTKKEGSAPNLALKKRVYRSAMRKKNMFSGRIEFKLKQVVGVLEKMTLCEVKREYVFSGEARVKWRKFKAKKCVRYLERKKQKKRAKARPADAKALDWAGYSIACEDIRFVGENTSSNFEEFQAQVRTERLNRKLTRAAKEKGPYYCLKWKSDHEFEVLATSNAFVRRRSWIAAADICAVETLHDRRVLFRRLRPLRPESPLAVVVVANQSGSEKMSDQDKKFWSSVADLGEKTEVPPVFYADPKRFQEWTESQKAPEPMPSIALGGDGDCWKKLRAVPTERDLGPPKSLLEVVDTYPEFNLGHIREWKADYKRLTAEGKPHKFTPDIEKDEIELLTIENERRLVKLTWQDHNTLHVEKAYIPAYWHFFVAPLWMTEKIYKKKPNPRCGFLDTLSAPPTAGEDGWITMTQFLTLDEKYFPKRPYAPFVPKSLQVSLRSLYHVKLGSSGPDALIKKAMEINGPSIAMQEATVQFNNEVGSMPAVPFLMSEAEKLRFSSYVGRAVRALGRKCSWNDHLFLEAARHVLREQLYNFFPHATDIQTVLHVGSTAQELRKWRSHAGHDFQFAMAEDKDLARVLEDASKELATAIGKAAPPSLKTKNGGNVSITLDNLQLALKMCTLEGRDRICVGKTFDRSYNVQIYEDVLYSMEQGEMAALWEKHGTHVGYATMFFPHAMIDPHVEPSSIYEYSEYFDPAVTATWLADKLWPSILLLSPMIPLKGAAKALQEAIRTLSSFGWEALKNWVSAVTNDNFPLQVLFFSSLDILKIVPIFQQVLKNLKPVFRRLCMRAKVYWRGGVSNGYDHPLRVWEPWLKSPRIKANGFFIDSEIVTRVGELYLMRFWRSTGSSHIVRSLQLPLELDYVRVADLEASWDGVNGVFNSFTYKSYRASTWKDMLNWCMAQPANSIDFAVVQNAVNRVSKGLSVGANILAEAAPHDRGDNSALALALVMETFKRKNILHEIESNEDLRNGYSTQLKVIAEKILKTGFAIVTGGLGVAAWMVYKYLCSRTTDYEFVKYSVPPEEIHVKPVVSGAPPVNPGPLRFVVPPDTSKHLNPCRICDYQEKGYFSATGVANEGQLFHKSKHEREGNIDISMSDSEVITGLAKVRDARTWHQSKSAKVWEKIKKFEDWVETQQSGIDKKIHVDHIRGGPGTGKSEVIKAMLYRMEKSGIPCAVTMPFAELCKDYVQASVLGVSGKHSFKADTLWYSLQHSNIDTFIVDETTGVDWVIIKLVCAYLGVKNLILVGDRGQTHLRSEAGEGIDPTSILADLDWDEVPEHELVFNYRLGAWRVKMLNKLFGYKMIPKRTDDDRPIFIHKDAYFSMKEQGTPIDIELVFSHAAAPLVFGTESSSEREAGKVNLSIRSSQGLTKEYSAVGVTDLDKATIQVPGFICVGMSRSKRAPYIVYPEGEDTEAVVQLKKAIGMDTEANQEAIWQSPLPLPPETKSAVVVSATALPMESVISELRNSGKLIAEKHLSVEGDFMYRVPDIKGKTVDLTLQDVSFDYSNLIEFYKTIFHWCIFDELIPHMGVNANRVVVSICEKIYCDDALMGRKHTLDDSRKFSCPDVAVPVAHDVNGNPVFVVKKLLPVDTVVNEVSKACGLPIVVKDSRNKKRNIEYMSENVRLGAIQTAHVVVLSLANLDSTKENADYQSNLAHMTTSLQETVLVKAIDGTILPQPSTISFSGVWVEMHEKDGEAYDLSKPIVKSPTVLASLLTVISPSPSPQVESRDSMSIYESAEGSIGSDPPDGNSILSFRTAPDDQLSASDDALSFVTVPHTDFEFPEPRTPVPAAAPSVAPPARLRQGFFSRMTTAAVSGATAQGQTETPQTIPTTTAAAIRDYAQQARDHLGSLDSRNVPEPILRLMNDTLSAVYSEPEFPLFNDRMKAIFTFIYHHSAYWPALFGATIKEFYDKVSKSVADPAVTAWRAFCRALFSVWNYLKTAISAASESLKGLPDAMKRILFSLTPKLRSFANSTKKTLWEAFLRAFNLDTLETSELPPEEREYLDRILPEEPEIVIRSDNPENFPVEEFVPVTREEQVQINRQIIIDAQRRVAASLANRPIPGRRPGPSSGPRFAGLSFDFSKLSLSVKSTKSELVPPSGVGKLSKNGELTVEHKSESRKRQPADGALFNQSLSLLPGRVRNYRGAVLASTYLGKTEIARTVPSFFDVDQIAVNAGVRPEDFSDSKSFIREVAKQTEIRIQSYSSFIVASSSPEVLFELGFKEFPRFRCRNLKHVPMNMRRPERDKSYEASLKQHCVSIDPDEFASYIKSKLQGSSSDLLRRSDTLHRSTFVPLVDPLLGDEYRRRANEIVDLQGVYMLREDEQDTSIPGYNNDLRCAGKDTQLLHEFISPCRWDDPPMLNDYGPYQGMQRLNNAEISWGNTFHQTTKSGAPRPFIDTYALQISSGLANQFGTSLAETINASERIGQLREKPRLDSEKEAWAKRVAKEVVNQCWERSEIGIEEHNRALYEGWSDARRRNYGPRTDAEWRKTFGEPKLVCNNKAQQKPIKEGKLDVLKTGQLIVQSPPDVNLKFIGMHRIFGRILKASCLPHFFLDDYEDPDSFCLRLTQAITSLPESSNFCIMDFTEFDSQQNEVTVAIEKEVWRLMGIPTEWVDEYYCYRQKGLSVVMPKLFKLTMNQEKPSGFLDTKSGNTILSCALASQVVEHVGPYVHAAKGDDTLIVGNSLAESVQGSKEVRAYTGMGYKLEISSEGGEFIGCSVSRGGIFKSITRTAMKAIAKPAKDFEQFKEQQKALRDHLDSWRRAGVYETICNSAAAEKKQLHYVQLCYDFVVCLSSISREQFDVLYKSRKWPRFALRTAGGPELLA</sequence>
<feature type="compositionally biased region" description="Basic and acidic residues" evidence="5">
    <location>
        <begin position="2869"/>
        <end position="2881"/>
    </location>
</feature>
<evidence type="ECO:0000256" key="1">
    <source>
        <dbReference type="ARBA" id="ARBA00022484"/>
    </source>
</evidence>
<feature type="domain" description="RdRp catalytic" evidence="6">
    <location>
        <begin position="3336"/>
        <end position="3449"/>
    </location>
</feature>
<keyword evidence="4" id="KW-0693">Viral RNA replication</keyword>
<feature type="region of interest" description="Disordered" evidence="5">
    <location>
        <begin position="2492"/>
        <end position="2512"/>
    </location>
</feature>
<dbReference type="GO" id="GO:0003723">
    <property type="term" value="F:RNA binding"/>
    <property type="evidence" value="ECO:0007669"/>
    <property type="project" value="InterPro"/>
</dbReference>
<proteinExistence type="predicted"/>
<dbReference type="Pfam" id="PF00978">
    <property type="entry name" value="RdRP_2"/>
    <property type="match status" value="1"/>
</dbReference>
<feature type="region of interest" description="Disordered" evidence="5">
    <location>
        <begin position="2855"/>
        <end position="2881"/>
    </location>
</feature>
<dbReference type="GO" id="GO:0006351">
    <property type="term" value="P:DNA-templated transcription"/>
    <property type="evidence" value="ECO:0007669"/>
    <property type="project" value="InterPro"/>
</dbReference>
<evidence type="ECO:0000259" key="6">
    <source>
        <dbReference type="PROSITE" id="PS50507"/>
    </source>
</evidence>
<dbReference type="InterPro" id="IPR043502">
    <property type="entry name" value="DNA/RNA_pol_sf"/>
</dbReference>
<keyword evidence="3" id="KW-0548">Nucleotidyltransferase</keyword>
<keyword evidence="1" id="KW-0696">RNA-directed RNA polymerase</keyword>
<dbReference type="SUPFAM" id="SSF52540">
    <property type="entry name" value="P-loop containing nucleoside triphosphate hydrolases"/>
    <property type="match status" value="1"/>
</dbReference>
<dbReference type="InterPro" id="IPR027417">
    <property type="entry name" value="P-loop_NTPase"/>
</dbReference>
<protein>
    <submittedName>
        <fullName evidence="7">Polyprotein</fullName>
    </submittedName>
</protein>
<evidence type="ECO:0000256" key="4">
    <source>
        <dbReference type="ARBA" id="ARBA00022953"/>
    </source>
</evidence>